<organism evidence="1 2">
    <name type="scientific">Nezara viridula</name>
    <name type="common">Southern green stink bug</name>
    <name type="synonym">Cimex viridulus</name>
    <dbReference type="NCBI Taxonomy" id="85310"/>
    <lineage>
        <taxon>Eukaryota</taxon>
        <taxon>Metazoa</taxon>
        <taxon>Ecdysozoa</taxon>
        <taxon>Arthropoda</taxon>
        <taxon>Hexapoda</taxon>
        <taxon>Insecta</taxon>
        <taxon>Pterygota</taxon>
        <taxon>Neoptera</taxon>
        <taxon>Paraneoptera</taxon>
        <taxon>Hemiptera</taxon>
        <taxon>Heteroptera</taxon>
        <taxon>Panheteroptera</taxon>
        <taxon>Pentatomomorpha</taxon>
        <taxon>Pentatomoidea</taxon>
        <taxon>Pentatomidae</taxon>
        <taxon>Pentatominae</taxon>
        <taxon>Nezara</taxon>
    </lineage>
</organism>
<gene>
    <name evidence="1" type="ORF">NEZAVI_LOCUS527</name>
</gene>
<sequence>MLMIWPVGEKLKIVDRIRDREQLVHDSRNTRHTARAPSTEQCQSPPCCQGDPILTEYGRSLAKSSVFIESCRYSKGGWL</sequence>
<dbReference type="EMBL" id="OV725077">
    <property type="protein sequence ID" value="CAH1389057.1"/>
    <property type="molecule type" value="Genomic_DNA"/>
</dbReference>
<accession>A0A9P0H1P2</accession>
<protein>
    <submittedName>
        <fullName evidence="1">Uncharacterized protein</fullName>
    </submittedName>
</protein>
<evidence type="ECO:0000313" key="2">
    <source>
        <dbReference type="Proteomes" id="UP001152798"/>
    </source>
</evidence>
<dbReference type="Proteomes" id="UP001152798">
    <property type="component" value="Chromosome 1"/>
</dbReference>
<proteinExistence type="predicted"/>
<reference evidence="1" key="1">
    <citation type="submission" date="2022-01" db="EMBL/GenBank/DDBJ databases">
        <authorList>
            <person name="King R."/>
        </authorList>
    </citation>
    <scope>NUCLEOTIDE SEQUENCE</scope>
</reference>
<name>A0A9P0H1P2_NEZVI</name>
<evidence type="ECO:0000313" key="1">
    <source>
        <dbReference type="EMBL" id="CAH1389057.1"/>
    </source>
</evidence>
<dbReference type="AlphaFoldDB" id="A0A9P0H1P2"/>
<keyword evidence="2" id="KW-1185">Reference proteome</keyword>